<organism evidence="3 4">
    <name type="scientific">Paenibacillus nasutitermitis</name>
    <dbReference type="NCBI Taxonomy" id="1652958"/>
    <lineage>
        <taxon>Bacteria</taxon>
        <taxon>Bacillati</taxon>
        <taxon>Bacillota</taxon>
        <taxon>Bacilli</taxon>
        <taxon>Bacillales</taxon>
        <taxon>Paenibacillaceae</taxon>
        <taxon>Paenibacillus</taxon>
    </lineage>
</organism>
<feature type="compositionally biased region" description="Polar residues" evidence="1">
    <location>
        <begin position="40"/>
        <end position="55"/>
    </location>
</feature>
<dbReference type="PROSITE" id="PS51257">
    <property type="entry name" value="PROKAR_LIPOPROTEIN"/>
    <property type="match status" value="1"/>
</dbReference>
<dbReference type="CDD" id="cd12797">
    <property type="entry name" value="M23_peptidase"/>
    <property type="match status" value="1"/>
</dbReference>
<protein>
    <submittedName>
        <fullName evidence="3">Peptidase M23</fullName>
    </submittedName>
</protein>
<feature type="domain" description="M23ase beta-sheet core" evidence="2">
    <location>
        <begin position="227"/>
        <end position="321"/>
    </location>
</feature>
<dbReference type="GO" id="GO:0004222">
    <property type="term" value="F:metalloendopeptidase activity"/>
    <property type="evidence" value="ECO:0007669"/>
    <property type="project" value="TreeGrafter"/>
</dbReference>
<feature type="region of interest" description="Disordered" evidence="1">
    <location>
        <begin position="20"/>
        <end position="60"/>
    </location>
</feature>
<dbReference type="SUPFAM" id="SSF51261">
    <property type="entry name" value="Duplicated hybrid motif"/>
    <property type="match status" value="1"/>
</dbReference>
<sequence length="346" mass="38275">MKKTIFAMAVAAVVLTGCGENRKEPASGPANETAEDTRANAPNNTGATPPDNTASPEPADAKYKGEQIGQALLDGEYDEVYGQLSKDFQQELTSAQFRETLKSFNEGVESWEQQSRRLLNDWQYYTWIDPVGKKKGLKVIMDKKEEITGLRAMPLESFPETDAAQTQLAYDLPFKGEWYVFWGGENVLVNYHYELESQRYAYDIVQIKDGYSYKGDAKKNESYYAFGQELIAPQDGKVVHVVNDIKDNEPVGVMNAEQPLGNVVVIDHGNGEFSFLAHMKKGSAVVKVGDQVSQGDPIGQCGNSGNSSEPHLHYQVSDKQDLFDGKSIRVQWKGGLSLPQGETVKG</sequence>
<dbReference type="PANTHER" id="PTHR21666">
    <property type="entry name" value="PEPTIDASE-RELATED"/>
    <property type="match status" value="1"/>
</dbReference>
<dbReference type="InterPro" id="IPR011055">
    <property type="entry name" value="Dup_hybrid_motif"/>
</dbReference>
<dbReference type="EMBL" id="BMHP01000001">
    <property type="protein sequence ID" value="GGD47541.1"/>
    <property type="molecule type" value="Genomic_DNA"/>
</dbReference>
<accession>A0A917DLE8</accession>
<dbReference type="PANTHER" id="PTHR21666:SF270">
    <property type="entry name" value="MUREIN HYDROLASE ACTIVATOR ENVC"/>
    <property type="match status" value="1"/>
</dbReference>
<dbReference type="Proteomes" id="UP000612456">
    <property type="component" value="Unassembled WGS sequence"/>
</dbReference>
<dbReference type="InterPro" id="IPR016047">
    <property type="entry name" value="M23ase_b-sheet_dom"/>
</dbReference>
<name>A0A917DLE8_9BACL</name>
<dbReference type="Gene3D" id="2.70.70.10">
    <property type="entry name" value="Glucose Permease (Domain IIA)"/>
    <property type="match status" value="1"/>
</dbReference>
<reference evidence="3" key="2">
    <citation type="submission" date="2020-09" db="EMBL/GenBank/DDBJ databases">
        <authorList>
            <person name="Sun Q."/>
            <person name="Zhou Y."/>
        </authorList>
    </citation>
    <scope>NUCLEOTIDE SEQUENCE</scope>
    <source>
        <strain evidence="3">CGMCC 1.15178</strain>
    </source>
</reference>
<proteinExistence type="predicted"/>
<keyword evidence="4" id="KW-1185">Reference proteome</keyword>
<comment type="caution">
    <text evidence="3">The sequence shown here is derived from an EMBL/GenBank/DDBJ whole genome shotgun (WGS) entry which is preliminary data.</text>
</comment>
<dbReference type="Pfam" id="PF01551">
    <property type="entry name" value="Peptidase_M23"/>
    <property type="match status" value="1"/>
</dbReference>
<evidence type="ECO:0000313" key="4">
    <source>
        <dbReference type="Proteomes" id="UP000612456"/>
    </source>
</evidence>
<gene>
    <name evidence="3" type="ORF">GCM10010911_01310</name>
</gene>
<dbReference type="AlphaFoldDB" id="A0A917DLE8"/>
<dbReference type="InterPro" id="IPR050570">
    <property type="entry name" value="Cell_wall_metabolism_enzyme"/>
</dbReference>
<dbReference type="RefSeq" id="WP_188988154.1">
    <property type="nucleotide sequence ID" value="NZ_BMHP01000001.1"/>
</dbReference>
<evidence type="ECO:0000259" key="2">
    <source>
        <dbReference type="Pfam" id="PF01551"/>
    </source>
</evidence>
<evidence type="ECO:0000313" key="3">
    <source>
        <dbReference type="EMBL" id="GGD47541.1"/>
    </source>
</evidence>
<evidence type="ECO:0000256" key="1">
    <source>
        <dbReference type="SAM" id="MobiDB-lite"/>
    </source>
</evidence>
<reference evidence="3" key="1">
    <citation type="journal article" date="2014" name="Int. J. Syst. Evol. Microbiol.">
        <title>Complete genome sequence of Corynebacterium casei LMG S-19264T (=DSM 44701T), isolated from a smear-ripened cheese.</title>
        <authorList>
            <consortium name="US DOE Joint Genome Institute (JGI-PGF)"/>
            <person name="Walter F."/>
            <person name="Albersmeier A."/>
            <person name="Kalinowski J."/>
            <person name="Ruckert C."/>
        </authorList>
    </citation>
    <scope>NUCLEOTIDE SEQUENCE</scope>
    <source>
        <strain evidence="3">CGMCC 1.15178</strain>
    </source>
</reference>